<evidence type="ECO:0000313" key="2">
    <source>
        <dbReference type="EMBL" id="PJE77360.1"/>
    </source>
</evidence>
<evidence type="ECO:0000256" key="1">
    <source>
        <dbReference type="SAM" id="MobiDB-lite"/>
    </source>
</evidence>
<gene>
    <name evidence="2" type="ORF">CI610_03718</name>
</gene>
<accession>A0A2H9T2B6</accession>
<reference evidence="2" key="1">
    <citation type="journal article" date="2017" name="Appl. Environ. Microbiol.">
        <title>Molecular characterization of an Endozoicomonas-like organism causing infection in king scallop Pecten maximus L.</title>
        <authorList>
            <person name="Cano I."/>
            <person name="van Aerle R."/>
            <person name="Ross S."/>
            <person name="Verner-Jeffreys D.W."/>
            <person name="Paley R.K."/>
            <person name="Rimmer G."/>
            <person name="Ryder D."/>
            <person name="Hooper P."/>
            <person name="Stone D."/>
            <person name="Feist S.W."/>
        </authorList>
    </citation>
    <scope>NUCLEOTIDE SEQUENCE</scope>
</reference>
<comment type="caution">
    <text evidence="2">The sequence shown here is derived from an EMBL/GenBank/DDBJ whole genome shotgun (WGS) entry which is preliminary data.</text>
</comment>
<dbReference type="AlphaFoldDB" id="A0A2H9T2B6"/>
<feature type="compositionally biased region" description="Low complexity" evidence="1">
    <location>
        <begin position="16"/>
        <end position="27"/>
    </location>
</feature>
<feature type="region of interest" description="Disordered" evidence="1">
    <location>
        <begin position="1"/>
        <end position="70"/>
    </location>
</feature>
<proteinExistence type="predicted"/>
<feature type="compositionally biased region" description="Polar residues" evidence="1">
    <location>
        <begin position="35"/>
        <end position="63"/>
    </location>
</feature>
<name>A0A2H9T2B6_9ZZZZ</name>
<protein>
    <submittedName>
        <fullName evidence="2">Uncharacterized protein</fullName>
    </submittedName>
</protein>
<dbReference type="PANTHER" id="PTHR11505">
    <property type="entry name" value="L1 TRANSPOSABLE ELEMENT-RELATED"/>
    <property type="match status" value="1"/>
</dbReference>
<organism evidence="2">
    <name type="scientific">invertebrate metagenome</name>
    <dbReference type="NCBI Taxonomy" id="1711999"/>
    <lineage>
        <taxon>unclassified sequences</taxon>
        <taxon>metagenomes</taxon>
        <taxon>organismal metagenomes</taxon>
    </lineage>
</organism>
<dbReference type="InterPro" id="IPR004244">
    <property type="entry name" value="Transposase_22"/>
</dbReference>
<dbReference type="Gene3D" id="3.30.70.1820">
    <property type="entry name" value="L1 transposable element, RRM domain"/>
    <property type="match status" value="1"/>
</dbReference>
<sequence length="319" mass="35748">MYGRTFPDSNKRERSLTLSSTPSPILRSAKKGRLQSDSIPDISTSTPMADVSSTESNVPSHNALTAPPSGVPQQLYSQILSQGNPQMVPMFQNFNPLQPTPGYGHTSTGISDHDVQRIASAVRNLLLDDINTIVDKHINPIVNRLTTLEAENTELRLKLDDLEQYGRRSLVRFSGLPENENENTTNLVLDAVTACGIDLTSDDIERSHRVGKPGKGKPRQIIMRLKSVDTKFKLLKSSREFRNNPTYRNISVNEDLTKYRNELAFFARKLAKNRLILQTWTTNGKVMVKDKSSKIYQIRAEGDLVPFGHVMDVPNDLHP</sequence>
<dbReference type="EMBL" id="NSIT01000706">
    <property type="protein sequence ID" value="PJE77360.1"/>
    <property type="molecule type" value="Genomic_DNA"/>
</dbReference>